<keyword evidence="2" id="KW-1185">Reference proteome</keyword>
<dbReference type="Proteomes" id="UP001597187">
    <property type="component" value="Unassembled WGS sequence"/>
</dbReference>
<evidence type="ECO:0000313" key="2">
    <source>
        <dbReference type="Proteomes" id="UP001597187"/>
    </source>
</evidence>
<dbReference type="AlphaFoldDB" id="A0ABD6AR37"/>
<name>A0ABD6AR37_9EURY</name>
<reference evidence="1 2" key="1">
    <citation type="journal article" date="2019" name="Int. J. Syst. Evol. Microbiol.">
        <title>The Global Catalogue of Microorganisms (GCM) 10K type strain sequencing project: providing services to taxonomists for standard genome sequencing and annotation.</title>
        <authorList>
            <consortium name="The Broad Institute Genomics Platform"/>
            <consortium name="The Broad Institute Genome Sequencing Center for Infectious Disease"/>
            <person name="Wu L."/>
            <person name="Ma J."/>
        </authorList>
    </citation>
    <scope>NUCLEOTIDE SEQUENCE [LARGE SCALE GENOMIC DNA]</scope>
    <source>
        <strain evidence="1 2">CGMCC 1.12563</strain>
    </source>
</reference>
<dbReference type="EMBL" id="JBHUDC010000002">
    <property type="protein sequence ID" value="MFD1512303.1"/>
    <property type="molecule type" value="Genomic_DNA"/>
</dbReference>
<organism evidence="1 2">
    <name type="scientific">Halomarina rubra</name>
    <dbReference type="NCBI Taxonomy" id="2071873"/>
    <lineage>
        <taxon>Archaea</taxon>
        <taxon>Methanobacteriati</taxon>
        <taxon>Methanobacteriota</taxon>
        <taxon>Stenosarchaea group</taxon>
        <taxon>Halobacteria</taxon>
        <taxon>Halobacteriales</taxon>
        <taxon>Natronomonadaceae</taxon>
        <taxon>Halomarina</taxon>
    </lineage>
</organism>
<sequence>MNCVGCGLGAGYNRAVVDTIHDTEMGGFCFRCEEAEFGRSLDRGDWTASGDCAFCDRDGFYALPEWKPYCEEVAGRTVCKVDYRVTDETLRFCDEHFVCLHESAKPQDAGIQTRDDPRLRE</sequence>
<comment type="caution">
    <text evidence="1">The sequence shown here is derived from an EMBL/GenBank/DDBJ whole genome shotgun (WGS) entry which is preliminary data.</text>
</comment>
<dbReference type="RefSeq" id="WP_250872285.1">
    <property type="nucleotide sequence ID" value="NZ_JALXFV010000002.1"/>
</dbReference>
<evidence type="ECO:0000313" key="1">
    <source>
        <dbReference type="EMBL" id="MFD1512303.1"/>
    </source>
</evidence>
<gene>
    <name evidence="1" type="ORF">ACFSBT_03295</name>
</gene>
<accession>A0ABD6AR37</accession>
<protein>
    <submittedName>
        <fullName evidence="1">Uncharacterized protein</fullName>
    </submittedName>
</protein>
<proteinExistence type="predicted"/>